<proteinExistence type="predicted"/>
<dbReference type="RefSeq" id="WP_190901768.1">
    <property type="nucleotide sequence ID" value="NZ_JACJTE010000139.1"/>
</dbReference>
<evidence type="ECO:0000313" key="2">
    <source>
        <dbReference type="Proteomes" id="UP000604661"/>
    </source>
</evidence>
<dbReference type="Proteomes" id="UP000604661">
    <property type="component" value="Unassembled WGS sequence"/>
</dbReference>
<protein>
    <submittedName>
        <fullName evidence="1">Uncharacterized protein</fullName>
    </submittedName>
</protein>
<comment type="caution">
    <text evidence="1">The sequence shown here is derived from an EMBL/GenBank/DDBJ whole genome shotgun (WGS) entry which is preliminary data.</text>
</comment>
<organism evidence="1 2">
    <name type="scientific">Nostoc linckia FACHB-391</name>
    <dbReference type="NCBI Taxonomy" id="2692906"/>
    <lineage>
        <taxon>Bacteria</taxon>
        <taxon>Bacillati</taxon>
        <taxon>Cyanobacteriota</taxon>
        <taxon>Cyanophyceae</taxon>
        <taxon>Nostocales</taxon>
        <taxon>Nostocaceae</taxon>
        <taxon>Nostoc</taxon>
    </lineage>
</organism>
<gene>
    <name evidence="1" type="ORF">H6G95_37140</name>
</gene>
<reference evidence="1 2" key="1">
    <citation type="journal article" date="2020" name="ISME J.">
        <title>Comparative genomics reveals insights into cyanobacterial evolution and habitat adaptation.</title>
        <authorList>
            <person name="Chen M.Y."/>
            <person name="Teng W.K."/>
            <person name="Zhao L."/>
            <person name="Hu C.X."/>
            <person name="Zhou Y.K."/>
            <person name="Han B.P."/>
            <person name="Song L.R."/>
            <person name="Shu W.S."/>
        </authorList>
    </citation>
    <scope>NUCLEOTIDE SEQUENCE [LARGE SCALE GENOMIC DNA]</scope>
    <source>
        <strain evidence="1 2">FACHB-391</strain>
    </source>
</reference>
<name>A0ABR8F785_NOSLI</name>
<dbReference type="EMBL" id="JACJTE010000139">
    <property type="protein sequence ID" value="MBD2566073.1"/>
    <property type="molecule type" value="Genomic_DNA"/>
</dbReference>
<accession>A0ABR8F785</accession>
<evidence type="ECO:0000313" key="1">
    <source>
        <dbReference type="EMBL" id="MBD2566073.1"/>
    </source>
</evidence>
<sequence length="116" mass="13430">MTTDLVTYYGQTDLINQFVDNYGAHLEKLDRETKLLLRTTLSQYVFMQRICSPEDYSLTEALTDGNFERFLWNGIPEVLKNICSQLKGLTADEAETILEALQHQLRWGNARIQRSV</sequence>
<keyword evidence="2" id="KW-1185">Reference proteome</keyword>